<name>A0AC61N5U2_9FIRM</name>
<sequence>MKKTLALILTLALVLSLCISAYAACSIHGNKYKESAGSDDVEIINDNNYKGHIKRTTKYWHCYYCAAAVGGGLGPQNWTTTSDDRVSHYYSKQTVETKNGIPWRLKMTCNCGWTAYSYFR</sequence>
<reference evidence="1" key="1">
    <citation type="submission" date="2021-01" db="EMBL/GenBank/DDBJ databases">
        <title>Complete genome sequence of Clostridiales bacterium R-7.</title>
        <authorList>
            <person name="Mahoney-Kurpe S.C."/>
            <person name="Palevich N."/>
            <person name="Koike S."/>
            <person name="Moon C.D."/>
            <person name="Attwood G.T."/>
        </authorList>
    </citation>
    <scope>NUCLEOTIDE SEQUENCE</scope>
    <source>
        <strain evidence="1">R-7</strain>
    </source>
</reference>
<organism evidence="1 2">
    <name type="scientific">Aristaeella hokkaidonensis</name>
    <dbReference type="NCBI Taxonomy" id="3046382"/>
    <lineage>
        <taxon>Bacteria</taxon>
        <taxon>Bacillati</taxon>
        <taxon>Bacillota</taxon>
        <taxon>Clostridia</taxon>
        <taxon>Eubacteriales</taxon>
        <taxon>Aristaeellaceae</taxon>
        <taxon>Aristaeella</taxon>
    </lineage>
</organism>
<keyword evidence="2" id="KW-1185">Reference proteome</keyword>
<proteinExistence type="predicted"/>
<dbReference type="EMBL" id="CP068393">
    <property type="protein sequence ID" value="QUC66363.1"/>
    <property type="molecule type" value="Genomic_DNA"/>
</dbReference>
<accession>A0AC61N5U2</accession>
<gene>
    <name evidence="1" type="ORF">JYE49_10900</name>
</gene>
<dbReference type="Proteomes" id="UP000682782">
    <property type="component" value="Chromosome"/>
</dbReference>
<protein>
    <submittedName>
        <fullName evidence="1">Uncharacterized protein</fullName>
    </submittedName>
</protein>
<evidence type="ECO:0000313" key="1">
    <source>
        <dbReference type="EMBL" id="QUC66363.1"/>
    </source>
</evidence>
<evidence type="ECO:0000313" key="2">
    <source>
        <dbReference type="Proteomes" id="UP000682782"/>
    </source>
</evidence>